<evidence type="ECO:0000313" key="1">
    <source>
        <dbReference type="EMBL" id="KAF3563944.1"/>
    </source>
</evidence>
<keyword evidence="2" id="KW-1185">Reference proteome</keyword>
<dbReference type="Proteomes" id="UP000266723">
    <property type="component" value="Unassembled WGS sequence"/>
</dbReference>
<accession>A0ABQ7CZ93</accession>
<name>A0ABQ7CZ93_BRACR</name>
<organism evidence="1 2">
    <name type="scientific">Brassica cretica</name>
    <name type="common">Mustard</name>
    <dbReference type="NCBI Taxonomy" id="69181"/>
    <lineage>
        <taxon>Eukaryota</taxon>
        <taxon>Viridiplantae</taxon>
        <taxon>Streptophyta</taxon>
        <taxon>Embryophyta</taxon>
        <taxon>Tracheophyta</taxon>
        <taxon>Spermatophyta</taxon>
        <taxon>Magnoliopsida</taxon>
        <taxon>eudicotyledons</taxon>
        <taxon>Gunneridae</taxon>
        <taxon>Pentapetalae</taxon>
        <taxon>rosids</taxon>
        <taxon>malvids</taxon>
        <taxon>Brassicales</taxon>
        <taxon>Brassicaceae</taxon>
        <taxon>Brassiceae</taxon>
        <taxon>Brassica</taxon>
    </lineage>
</organism>
<dbReference type="EMBL" id="QGKV02000759">
    <property type="protein sequence ID" value="KAF3563944.1"/>
    <property type="molecule type" value="Genomic_DNA"/>
</dbReference>
<evidence type="ECO:0000313" key="2">
    <source>
        <dbReference type="Proteomes" id="UP000266723"/>
    </source>
</evidence>
<proteinExistence type="predicted"/>
<comment type="caution">
    <text evidence="1">The sequence shown here is derived from an EMBL/GenBank/DDBJ whole genome shotgun (WGS) entry which is preliminary data.</text>
</comment>
<reference evidence="1 2" key="1">
    <citation type="journal article" date="2020" name="BMC Genomics">
        <title>Intraspecific diversification of the crop wild relative Brassica cretica Lam. using demographic model selection.</title>
        <authorList>
            <person name="Kioukis A."/>
            <person name="Michalopoulou V.A."/>
            <person name="Briers L."/>
            <person name="Pirintsos S."/>
            <person name="Studholme D.J."/>
            <person name="Pavlidis P."/>
            <person name="Sarris P.F."/>
        </authorList>
    </citation>
    <scope>NUCLEOTIDE SEQUENCE [LARGE SCALE GENOMIC DNA]</scope>
    <source>
        <strain evidence="2">cv. PFS-1207/04</strain>
    </source>
</reference>
<gene>
    <name evidence="1" type="ORF">DY000_02018066</name>
</gene>
<protein>
    <submittedName>
        <fullName evidence="1">Uncharacterized protein</fullName>
    </submittedName>
</protein>
<sequence length="103" mass="12083">MADSKNLKKHYQGWVLYRETVSHLGPKKKFQPTKNPKDELLERCPDRWILAENEQPRYYFPPGPRQDPDLRVLVLVTPRIPSIGYPGIGSRNRLQLQEKANCR</sequence>